<sequence>MRTVTDATHFIVLPHVSVIGANAISSPITHGFPSITAFAGLMWAMQRKLGRTQLSDISLLGVGVVCHRHSEQALPYWAGNGTGMVRSFTQSRNPLNAKGEISPIIEEGRTNLELSLVFEVSCPRWLPMPLISIVQELRTMRALLMTMRAAGGVMFERPGAPASRSEPWAVPCASDRESNEETFSDLRFALSPGFALVSRHQLFLDNLAKIRSQDEEASAFDVLLASCRREWSYCSETGKWFQSGADVREGWIEPIPVGFASLGRASEPGRLEGVRDPSLRHFFVESVYSLGEWIPPYKISSIEDLIWRPRSEGGRLFDCKNSYEASFKN</sequence>
<protein>
    <recommendedName>
        <fullName evidence="3">Type I-F CRISPR-associated protein Csy2</fullName>
    </recommendedName>
</protein>
<dbReference type="Proteomes" id="UP000189055">
    <property type="component" value="Plasmid pAC1084_1"/>
</dbReference>
<organism evidence="1 2">
    <name type="scientific">Acetobacter persici</name>
    <dbReference type="NCBI Taxonomy" id="1076596"/>
    <lineage>
        <taxon>Bacteria</taxon>
        <taxon>Pseudomonadati</taxon>
        <taxon>Pseudomonadota</taxon>
        <taxon>Alphaproteobacteria</taxon>
        <taxon>Acetobacterales</taxon>
        <taxon>Acetobacteraceae</taxon>
        <taxon>Acetobacter</taxon>
    </lineage>
</organism>
<dbReference type="KEGG" id="aper:A0U91_16900"/>
<gene>
    <name evidence="1" type="ORF">A0U91_16900</name>
</gene>
<proteinExistence type="predicted"/>
<accession>A0A1U9LJT4</accession>
<evidence type="ECO:0008006" key="3">
    <source>
        <dbReference type="Google" id="ProtNLM"/>
    </source>
</evidence>
<evidence type="ECO:0000313" key="2">
    <source>
        <dbReference type="Proteomes" id="UP000189055"/>
    </source>
</evidence>
<geneLocation type="plasmid" evidence="2">
    <name>pac1084_1</name>
</geneLocation>
<dbReference type="EMBL" id="CP014688">
    <property type="protein sequence ID" value="AQT06681.1"/>
    <property type="molecule type" value="Genomic_DNA"/>
</dbReference>
<dbReference type="NCBIfam" id="TIGR02565">
    <property type="entry name" value="cas_Csy2"/>
    <property type="match status" value="1"/>
</dbReference>
<reference evidence="1 2" key="1">
    <citation type="submission" date="2016-03" db="EMBL/GenBank/DDBJ databases">
        <title>Acetic acid bacteria sequencing.</title>
        <authorList>
            <person name="Brandt J."/>
            <person name="Jakob F."/>
            <person name="Vogel R.F."/>
        </authorList>
    </citation>
    <scope>NUCLEOTIDE SEQUENCE [LARGE SCALE GENOMIC DNA]</scope>
    <source>
        <strain evidence="1 2">TMW2.1084</strain>
        <plasmid evidence="2">pac1084_1</plasmid>
    </source>
</reference>
<dbReference type="AlphaFoldDB" id="A0A1U9LJT4"/>
<dbReference type="Pfam" id="PF09614">
    <property type="entry name" value="Cas_Csy2"/>
    <property type="match status" value="1"/>
</dbReference>
<evidence type="ECO:0000313" key="1">
    <source>
        <dbReference type="EMBL" id="AQT06681.1"/>
    </source>
</evidence>
<keyword evidence="1" id="KW-0614">Plasmid</keyword>
<dbReference type="CDD" id="cd09736">
    <property type="entry name" value="Csy2_I-F"/>
    <property type="match status" value="1"/>
</dbReference>
<dbReference type="InterPro" id="IPR013398">
    <property type="entry name" value="CRISPR-assoc_prot_Csy2"/>
</dbReference>
<name>A0A1U9LJT4_9PROT</name>